<dbReference type="PANTHER" id="PTHR36091">
    <property type="entry name" value="ALTERED INHERITANCE OF MITOCHONDRIA PROTEIN 9, MITOCHONDRIAL"/>
    <property type="match status" value="1"/>
</dbReference>
<evidence type="ECO:0000256" key="4">
    <source>
        <dbReference type="ARBA" id="ARBA00022946"/>
    </source>
</evidence>
<evidence type="ECO:0000256" key="1">
    <source>
        <dbReference type="ARBA" id="ARBA00004173"/>
    </source>
</evidence>
<gene>
    <name evidence="8" type="ORF">GLOTRDRAFT_94889</name>
</gene>
<reference evidence="8 9" key="1">
    <citation type="journal article" date="2012" name="Science">
        <title>The Paleozoic origin of enzymatic lignin decomposition reconstructed from 31 fungal genomes.</title>
        <authorList>
            <person name="Floudas D."/>
            <person name="Binder M."/>
            <person name="Riley R."/>
            <person name="Barry K."/>
            <person name="Blanchette R.A."/>
            <person name="Henrissat B."/>
            <person name="Martinez A.T."/>
            <person name="Otillar R."/>
            <person name="Spatafora J.W."/>
            <person name="Yadav J.S."/>
            <person name="Aerts A."/>
            <person name="Benoit I."/>
            <person name="Boyd A."/>
            <person name="Carlson A."/>
            <person name="Copeland A."/>
            <person name="Coutinho P.M."/>
            <person name="de Vries R.P."/>
            <person name="Ferreira P."/>
            <person name="Findley K."/>
            <person name="Foster B."/>
            <person name="Gaskell J."/>
            <person name="Glotzer D."/>
            <person name="Gorecki P."/>
            <person name="Heitman J."/>
            <person name="Hesse C."/>
            <person name="Hori C."/>
            <person name="Igarashi K."/>
            <person name="Jurgens J.A."/>
            <person name="Kallen N."/>
            <person name="Kersten P."/>
            <person name="Kohler A."/>
            <person name="Kuees U."/>
            <person name="Kumar T.K.A."/>
            <person name="Kuo A."/>
            <person name="LaButti K."/>
            <person name="Larrondo L.F."/>
            <person name="Lindquist E."/>
            <person name="Ling A."/>
            <person name="Lombard V."/>
            <person name="Lucas S."/>
            <person name="Lundell T."/>
            <person name="Martin R."/>
            <person name="McLaughlin D.J."/>
            <person name="Morgenstern I."/>
            <person name="Morin E."/>
            <person name="Murat C."/>
            <person name="Nagy L.G."/>
            <person name="Nolan M."/>
            <person name="Ohm R.A."/>
            <person name="Patyshakuliyeva A."/>
            <person name="Rokas A."/>
            <person name="Ruiz-Duenas F.J."/>
            <person name="Sabat G."/>
            <person name="Salamov A."/>
            <person name="Samejima M."/>
            <person name="Schmutz J."/>
            <person name="Slot J.C."/>
            <person name="St John F."/>
            <person name="Stenlid J."/>
            <person name="Sun H."/>
            <person name="Sun S."/>
            <person name="Syed K."/>
            <person name="Tsang A."/>
            <person name="Wiebenga A."/>
            <person name="Young D."/>
            <person name="Pisabarro A."/>
            <person name="Eastwood D.C."/>
            <person name="Martin F."/>
            <person name="Cullen D."/>
            <person name="Grigoriev I.V."/>
            <person name="Hibbett D.S."/>
        </authorList>
    </citation>
    <scope>NUCLEOTIDE SEQUENCE [LARGE SCALE GENOMIC DNA]</scope>
    <source>
        <strain evidence="8 9">ATCC 11539</strain>
    </source>
</reference>
<accession>S7Q2E1</accession>
<dbReference type="InterPro" id="IPR002575">
    <property type="entry name" value="Aminoglycoside_PTrfase"/>
</dbReference>
<dbReference type="KEGG" id="gtr:GLOTRDRAFT_94889"/>
<evidence type="ECO:0000256" key="2">
    <source>
        <dbReference type="ARBA" id="ARBA00005543"/>
    </source>
</evidence>
<keyword evidence="9" id="KW-1185">Reference proteome</keyword>
<dbReference type="SUPFAM" id="SSF56112">
    <property type="entry name" value="Protein kinase-like (PK-like)"/>
    <property type="match status" value="1"/>
</dbReference>
<protein>
    <recommendedName>
        <fullName evidence="3">Altered inheritance of mitochondria protein 9, mitochondrial</fullName>
    </recommendedName>
    <alternativeName>
        <fullName evidence="6">Found in mitochondrial proteome protein 29</fullName>
    </alternativeName>
</protein>
<keyword evidence="5" id="KW-0496">Mitochondrion</keyword>
<dbReference type="InterPro" id="IPR011009">
    <property type="entry name" value="Kinase-like_dom_sf"/>
</dbReference>
<dbReference type="OrthoDB" id="2785096at2759"/>
<proteinExistence type="inferred from homology"/>
<dbReference type="RefSeq" id="XP_007868012.1">
    <property type="nucleotide sequence ID" value="XM_007869821.1"/>
</dbReference>
<dbReference type="AlphaFoldDB" id="S7Q2E1"/>
<dbReference type="Proteomes" id="UP000030669">
    <property type="component" value="Unassembled WGS sequence"/>
</dbReference>
<evidence type="ECO:0000313" key="8">
    <source>
        <dbReference type="EMBL" id="EPQ53718.1"/>
    </source>
</evidence>
<evidence type="ECO:0000256" key="6">
    <source>
        <dbReference type="ARBA" id="ARBA00031849"/>
    </source>
</evidence>
<dbReference type="Pfam" id="PF01636">
    <property type="entry name" value="APH"/>
    <property type="match status" value="1"/>
</dbReference>
<evidence type="ECO:0000256" key="3">
    <source>
        <dbReference type="ARBA" id="ARBA00016197"/>
    </source>
</evidence>
<sequence length="446" mass="50219">MLIHPDALEQVACDSVNAEHCTSWTVIGEGAFNRIFLLRFDTGAEAIARIPLPVIGNVERTVASEVATMSYVRERWSERWSGSSRVPLPKVLAWHSSYDNPVQIPYIIYEYIPGVPLNTLWPVIEGKTAGAALQSIAELELALLHQAFSWPDMPSMIISAAEFQLRALDGLVDVSSPLVKSKPADIRLLRRLLDTCVRVAPLIIPPDPAMTAPVLNHPDISLNNLIVPPDGRAYALSVIDWQGATVSPFCMQCGVPNAISYSEDVIPVPRDGSMPPWPDNFDSMSPEEQQYIRMHHRYACRHRLYAILMPSLDPLRSDAWVLRHFTALEGLVPFITRCISDGQLGLQGLLIRLQQCWREVHDRPCPIDFSQEEISSHHEAAQTEAQFERNVRRLHNMVDCMNDGSVTPDQFDSAKVTMERCRKEWDEKAMKGLFPLYEGAHSYYLV</sequence>
<dbReference type="InterPro" id="IPR051035">
    <property type="entry name" value="Mito_inheritance_9"/>
</dbReference>
<feature type="domain" description="Aminoglycoside phosphotransferase" evidence="7">
    <location>
        <begin position="24"/>
        <end position="249"/>
    </location>
</feature>
<dbReference type="EMBL" id="KB469305">
    <property type="protein sequence ID" value="EPQ53718.1"/>
    <property type="molecule type" value="Genomic_DNA"/>
</dbReference>
<evidence type="ECO:0000313" key="9">
    <source>
        <dbReference type="Proteomes" id="UP000030669"/>
    </source>
</evidence>
<evidence type="ECO:0000256" key="5">
    <source>
        <dbReference type="ARBA" id="ARBA00023128"/>
    </source>
</evidence>
<organism evidence="8 9">
    <name type="scientific">Gloeophyllum trabeum (strain ATCC 11539 / FP-39264 / Madison 617)</name>
    <name type="common">Brown rot fungus</name>
    <dbReference type="NCBI Taxonomy" id="670483"/>
    <lineage>
        <taxon>Eukaryota</taxon>
        <taxon>Fungi</taxon>
        <taxon>Dikarya</taxon>
        <taxon>Basidiomycota</taxon>
        <taxon>Agaricomycotina</taxon>
        <taxon>Agaricomycetes</taxon>
        <taxon>Gloeophyllales</taxon>
        <taxon>Gloeophyllaceae</taxon>
        <taxon>Gloeophyllum</taxon>
    </lineage>
</organism>
<dbReference type="PANTHER" id="PTHR36091:SF1">
    <property type="entry name" value="ALTERED INHERITANCE OF MITOCHONDRIA PROTEIN 9, MITOCHONDRIAL"/>
    <property type="match status" value="1"/>
</dbReference>
<dbReference type="eggNOG" id="ENOG502QV1E">
    <property type="taxonomic scope" value="Eukaryota"/>
</dbReference>
<evidence type="ECO:0000259" key="7">
    <source>
        <dbReference type="Pfam" id="PF01636"/>
    </source>
</evidence>
<comment type="similarity">
    <text evidence="2">Belongs to the AIM9 family.</text>
</comment>
<dbReference type="HOGENOM" id="CLU_019189_13_1_1"/>
<dbReference type="OMA" id="KMNEYLF"/>
<dbReference type="Gene3D" id="3.90.1200.10">
    <property type="match status" value="1"/>
</dbReference>
<dbReference type="GeneID" id="19309647"/>
<dbReference type="GO" id="GO:0005739">
    <property type="term" value="C:mitochondrion"/>
    <property type="evidence" value="ECO:0007669"/>
    <property type="project" value="UniProtKB-SubCell"/>
</dbReference>
<comment type="subcellular location">
    <subcellularLocation>
        <location evidence="1">Mitochondrion</location>
    </subcellularLocation>
</comment>
<name>S7Q2E1_GLOTA</name>
<keyword evidence="4" id="KW-0809">Transit peptide</keyword>